<evidence type="ECO:0000313" key="2">
    <source>
        <dbReference type="Proteomes" id="UP000199074"/>
    </source>
</evidence>
<dbReference type="RefSeq" id="WP_280140661.1">
    <property type="nucleotide sequence ID" value="NZ_FPCK01000004.1"/>
</dbReference>
<evidence type="ECO:0000313" key="1">
    <source>
        <dbReference type="EMBL" id="SFV38388.1"/>
    </source>
</evidence>
<dbReference type="AlphaFoldDB" id="A0A1I7NUX0"/>
<name>A0A1I7NUX0_9HYPH</name>
<keyword evidence="2" id="KW-1185">Reference proteome</keyword>
<protein>
    <submittedName>
        <fullName evidence="1">Uncharacterized protein</fullName>
    </submittedName>
</protein>
<sequence length="44" mass="5095">MKHQSFQPFDGLPNAPLAMPKQTLERAMPFGGFFRAFLLVWQRS</sequence>
<dbReference type="EMBL" id="FPCK01000004">
    <property type="protein sequence ID" value="SFV38388.1"/>
    <property type="molecule type" value="Genomic_DNA"/>
</dbReference>
<accession>A0A1I7NUX0</accession>
<dbReference type="Proteomes" id="UP000199074">
    <property type="component" value="Unassembled WGS sequence"/>
</dbReference>
<proteinExistence type="predicted"/>
<organism evidence="1 2">
    <name type="scientific">Devosia crocina</name>
    <dbReference type="NCBI Taxonomy" id="429728"/>
    <lineage>
        <taxon>Bacteria</taxon>
        <taxon>Pseudomonadati</taxon>
        <taxon>Pseudomonadota</taxon>
        <taxon>Alphaproteobacteria</taxon>
        <taxon>Hyphomicrobiales</taxon>
        <taxon>Devosiaceae</taxon>
        <taxon>Devosia</taxon>
    </lineage>
</organism>
<reference evidence="1 2" key="1">
    <citation type="submission" date="2016-10" db="EMBL/GenBank/DDBJ databases">
        <authorList>
            <person name="de Groot N.N."/>
        </authorList>
    </citation>
    <scope>NUCLEOTIDE SEQUENCE [LARGE SCALE GENOMIC DNA]</scope>
    <source>
        <strain evidence="1 2">IPL20</strain>
    </source>
</reference>
<gene>
    <name evidence="1" type="ORF">SAMN05216456_3395</name>
</gene>